<dbReference type="STRING" id="471852.Tcur_4641"/>
<dbReference type="InterPro" id="IPR011990">
    <property type="entry name" value="TPR-like_helical_dom_sf"/>
</dbReference>
<dbReference type="SUPFAM" id="SSF48452">
    <property type="entry name" value="TPR-like"/>
    <property type="match status" value="1"/>
</dbReference>
<organism evidence="2 3">
    <name type="scientific">Thermomonospora curvata (strain ATCC 19995 / DSM 43183 / JCM 3096 / KCTC 9072 / NBRC 15933 / NCIMB 10081 / Henssen B9)</name>
    <dbReference type="NCBI Taxonomy" id="471852"/>
    <lineage>
        <taxon>Bacteria</taxon>
        <taxon>Bacillati</taxon>
        <taxon>Actinomycetota</taxon>
        <taxon>Actinomycetes</taxon>
        <taxon>Streptosporangiales</taxon>
        <taxon>Thermomonosporaceae</taxon>
        <taxon>Thermomonospora</taxon>
    </lineage>
</organism>
<proteinExistence type="predicted"/>
<keyword evidence="3" id="KW-1185">Reference proteome</keyword>
<dbReference type="eggNOG" id="COG0457">
    <property type="taxonomic scope" value="Bacteria"/>
</dbReference>
<protein>
    <submittedName>
        <fullName evidence="2">Uncharacterized protein</fullName>
    </submittedName>
</protein>
<gene>
    <name evidence="2" type="ordered locus">Tcur_4641</name>
</gene>
<dbReference type="Pfam" id="PF13424">
    <property type="entry name" value="TPR_12"/>
    <property type="match status" value="1"/>
</dbReference>
<dbReference type="SUPFAM" id="SSF52540">
    <property type="entry name" value="P-loop containing nucleoside triphosphate hydrolases"/>
    <property type="match status" value="1"/>
</dbReference>
<dbReference type="InterPro" id="IPR053137">
    <property type="entry name" value="NLR-like"/>
</dbReference>
<dbReference type="PANTHER" id="PTHR46082:SF6">
    <property type="entry name" value="AAA+ ATPASE DOMAIN-CONTAINING PROTEIN-RELATED"/>
    <property type="match status" value="1"/>
</dbReference>
<dbReference type="AlphaFoldDB" id="D1A664"/>
<reference evidence="2 3" key="1">
    <citation type="journal article" date="2011" name="Stand. Genomic Sci.">
        <title>Complete genome sequence of Thermomonospora curvata type strain (B9).</title>
        <authorList>
            <person name="Chertkov O."/>
            <person name="Sikorski J."/>
            <person name="Nolan M."/>
            <person name="Lapidus A."/>
            <person name="Lucas S."/>
            <person name="Del Rio T.G."/>
            <person name="Tice H."/>
            <person name="Cheng J.F."/>
            <person name="Goodwin L."/>
            <person name="Pitluck S."/>
            <person name="Liolios K."/>
            <person name="Ivanova N."/>
            <person name="Mavromatis K."/>
            <person name="Mikhailova N."/>
            <person name="Ovchinnikova G."/>
            <person name="Pati A."/>
            <person name="Chen A."/>
            <person name="Palaniappan K."/>
            <person name="Djao O.D."/>
            <person name="Land M."/>
            <person name="Hauser L."/>
            <person name="Chang Y.J."/>
            <person name="Jeffries C.D."/>
            <person name="Brettin T."/>
            <person name="Han C."/>
            <person name="Detter J.C."/>
            <person name="Rohde M."/>
            <person name="Goker M."/>
            <person name="Woyke T."/>
            <person name="Bristow J."/>
            <person name="Eisen J.A."/>
            <person name="Markowitz V."/>
            <person name="Hugenholtz P."/>
            <person name="Klenk H.P."/>
            <person name="Kyrpides N.C."/>
        </authorList>
    </citation>
    <scope>NUCLEOTIDE SEQUENCE [LARGE SCALE GENOMIC DNA]</scope>
    <source>
        <strain evidence="3">ATCC 19995 / DSM 43183 / JCM 3096 / KCTC 9072 / NBRC 15933 / NCIMB 10081 / Henssen B9</strain>
    </source>
</reference>
<dbReference type="Gene3D" id="3.40.50.300">
    <property type="entry name" value="P-loop containing nucleotide triphosphate hydrolases"/>
    <property type="match status" value="1"/>
</dbReference>
<dbReference type="EMBL" id="CP001738">
    <property type="protein sequence ID" value="ACZ00163.1"/>
    <property type="molecule type" value="Genomic_DNA"/>
</dbReference>
<dbReference type="PANTHER" id="PTHR46082">
    <property type="entry name" value="ATP/GTP-BINDING PROTEIN-RELATED"/>
    <property type="match status" value="1"/>
</dbReference>
<dbReference type="HOGENOM" id="CLU_000288_125_8_11"/>
<dbReference type="KEGG" id="tcu:Tcur_4641"/>
<sequence>MQPELTRALPLEALAERALTWLSCQNDWLLVLDNVTDPAHLTPVLDRALSGRVLITSRLGTGWHRLGARVLHLDVLTPAQAVELLARITTGGTDRHDPALEGAADLVEELGCLPLAIEQAAAYLHQTRLTPRAYLELLSRQPAAMFDQAAAGGDPERTIARLWRLTLARLTKVPHALQVLRVLAWYGAEAVPRTLLSPLAAPAELTTALRALAAYNMITLTPQTVTVHRLVQAVTRAPDPTDPHRRPTDIDQARHQAIDLLGQALPPDHQDPTHWPAWRTLLPHIDALAARTTVDDDGLALLLNEAGTFLHDQGAIHRAIAYHRRALTDFQRLLGDDHPLTLTSRNNLALAYQTTGDSKRAIPLLEQTLADKARVLGADHPHTLTTRNNLALAYQEAGDLKRAIPLLEQALTDKERVLGDDHPRFPRLSRRHLPTSRREQTSHFPLPPGGAWPMMKP</sequence>
<evidence type="ECO:0000313" key="2">
    <source>
        <dbReference type="EMBL" id="ACZ00163.1"/>
    </source>
</evidence>
<feature type="compositionally biased region" description="Basic and acidic residues" evidence="1">
    <location>
        <begin position="415"/>
        <end position="424"/>
    </location>
</feature>
<accession>D1A664</accession>
<name>D1A664_THECD</name>
<dbReference type="Proteomes" id="UP000001918">
    <property type="component" value="Chromosome"/>
</dbReference>
<evidence type="ECO:0000256" key="1">
    <source>
        <dbReference type="SAM" id="MobiDB-lite"/>
    </source>
</evidence>
<feature type="compositionally biased region" description="Basic residues" evidence="1">
    <location>
        <begin position="425"/>
        <end position="435"/>
    </location>
</feature>
<feature type="region of interest" description="Disordered" evidence="1">
    <location>
        <begin position="415"/>
        <end position="457"/>
    </location>
</feature>
<dbReference type="InterPro" id="IPR027417">
    <property type="entry name" value="P-loop_NTPase"/>
</dbReference>
<feature type="compositionally biased region" description="Pro residues" evidence="1">
    <location>
        <begin position="445"/>
        <end position="457"/>
    </location>
</feature>
<dbReference type="Gene3D" id="1.25.40.10">
    <property type="entry name" value="Tetratricopeptide repeat domain"/>
    <property type="match status" value="1"/>
</dbReference>
<evidence type="ECO:0000313" key="3">
    <source>
        <dbReference type="Proteomes" id="UP000001918"/>
    </source>
</evidence>
<dbReference type="Pfam" id="PF13374">
    <property type="entry name" value="TPR_10"/>
    <property type="match status" value="1"/>
</dbReference>